<accession>A0A246HNU2</accession>
<protein>
    <recommendedName>
        <fullName evidence="5">Transmembrane protein</fullName>
    </recommendedName>
</protein>
<dbReference type="InterPro" id="IPR046703">
    <property type="entry name" value="DUF6776"/>
</dbReference>
<dbReference type="EMBL" id="NIVS01000020">
    <property type="protein sequence ID" value="OWQ53863.1"/>
    <property type="molecule type" value="Genomic_DNA"/>
</dbReference>
<gene>
    <name evidence="3" type="ORF">CEE60_09310</name>
</gene>
<evidence type="ECO:0000313" key="4">
    <source>
        <dbReference type="Proteomes" id="UP000198157"/>
    </source>
</evidence>
<evidence type="ECO:0008006" key="5">
    <source>
        <dbReference type="Google" id="ProtNLM"/>
    </source>
</evidence>
<evidence type="ECO:0000256" key="2">
    <source>
        <dbReference type="SAM" id="Phobius"/>
    </source>
</evidence>
<feature type="coiled-coil region" evidence="1">
    <location>
        <begin position="57"/>
        <end position="84"/>
    </location>
</feature>
<evidence type="ECO:0000313" key="3">
    <source>
        <dbReference type="EMBL" id="OWQ53863.1"/>
    </source>
</evidence>
<keyword evidence="2" id="KW-0472">Membrane</keyword>
<feature type="transmembrane region" description="Helical" evidence="2">
    <location>
        <begin position="25"/>
        <end position="46"/>
    </location>
</feature>
<keyword evidence="2" id="KW-0812">Transmembrane</keyword>
<dbReference type="Proteomes" id="UP000198157">
    <property type="component" value="Unassembled WGS sequence"/>
</dbReference>
<dbReference type="AlphaFoldDB" id="A0A246HNU2"/>
<proteinExistence type="predicted"/>
<sequence>MNKPTPSRIQIRRPGTPPVQDRKRLLVLGGAWLLSLILAVLLGAWLGSPGGDVGTQLKAAETRNERLQQQLIELQQRQATLQASDRISRAANNEVQTSLGERDEEIAGLRADVAFYERLVGATSQRKGLNTHSVEFSPETGGTWQYAVVLTQNLNRGAISQGQMRFTVEGVKDGKLTSVSWDELHQRTKVPGQDYSFRYFQQLTGSVMLPQGFTPQRVRVTLGSGAGGATQVFDWKQAGAPAASAKEGE</sequence>
<dbReference type="OrthoDB" id="7056878at2"/>
<reference evidence="3 4" key="1">
    <citation type="submission" date="2017-06" db="EMBL/GenBank/DDBJ databases">
        <authorList>
            <person name="Kim H.J."/>
            <person name="Triplett B.A."/>
        </authorList>
    </citation>
    <scope>NUCLEOTIDE SEQUENCE [LARGE SCALE GENOMIC DNA]</scope>
    <source>
        <strain evidence="3 4">13146</strain>
    </source>
</reference>
<organism evidence="3 4">
    <name type="scientific">Stenotrophomonas maltophilia</name>
    <name type="common">Pseudomonas maltophilia</name>
    <name type="synonym">Xanthomonas maltophilia</name>
    <dbReference type="NCBI Taxonomy" id="40324"/>
    <lineage>
        <taxon>Bacteria</taxon>
        <taxon>Pseudomonadati</taxon>
        <taxon>Pseudomonadota</taxon>
        <taxon>Gammaproteobacteria</taxon>
        <taxon>Lysobacterales</taxon>
        <taxon>Lysobacteraceae</taxon>
        <taxon>Stenotrophomonas</taxon>
        <taxon>Stenotrophomonas maltophilia group</taxon>
    </lineage>
</organism>
<keyword evidence="1" id="KW-0175">Coiled coil</keyword>
<evidence type="ECO:0000256" key="1">
    <source>
        <dbReference type="SAM" id="Coils"/>
    </source>
</evidence>
<comment type="caution">
    <text evidence="3">The sequence shown here is derived from an EMBL/GenBank/DDBJ whole genome shotgun (WGS) entry which is preliminary data.</text>
</comment>
<name>A0A246HNU2_STEMA</name>
<dbReference type="Pfam" id="PF20567">
    <property type="entry name" value="DUF6776"/>
    <property type="match status" value="1"/>
</dbReference>
<keyword evidence="2" id="KW-1133">Transmembrane helix</keyword>